<organism evidence="2">
    <name type="scientific">uncultured Acetobacteraceae bacterium</name>
    <dbReference type="NCBI Taxonomy" id="169975"/>
    <lineage>
        <taxon>Bacteria</taxon>
        <taxon>Pseudomonadati</taxon>
        <taxon>Pseudomonadota</taxon>
        <taxon>Alphaproteobacteria</taxon>
        <taxon>Acetobacterales</taxon>
        <taxon>Acetobacteraceae</taxon>
        <taxon>environmental samples</taxon>
    </lineage>
</organism>
<feature type="non-terminal residue" evidence="2">
    <location>
        <position position="1"/>
    </location>
</feature>
<dbReference type="AlphaFoldDB" id="A0A6J4HPY4"/>
<proteinExistence type="predicted"/>
<name>A0A6J4HPY4_9PROT</name>
<evidence type="ECO:0000313" key="2">
    <source>
        <dbReference type="EMBL" id="CAA9230974.1"/>
    </source>
</evidence>
<accession>A0A6J4HPY4</accession>
<feature type="region of interest" description="Disordered" evidence="1">
    <location>
        <begin position="16"/>
        <end position="37"/>
    </location>
</feature>
<evidence type="ECO:0000256" key="1">
    <source>
        <dbReference type="SAM" id="MobiDB-lite"/>
    </source>
</evidence>
<gene>
    <name evidence="2" type="ORF">AVDCRST_MAG04-1121</name>
</gene>
<reference evidence="2" key="1">
    <citation type="submission" date="2020-02" db="EMBL/GenBank/DDBJ databases">
        <authorList>
            <person name="Meier V. D."/>
        </authorList>
    </citation>
    <scope>NUCLEOTIDE SEQUENCE</scope>
    <source>
        <strain evidence="2">AVDCRST_MAG04</strain>
    </source>
</reference>
<sequence length="37" mass="4375">WRGPWPGWGEALTWETRNRVAPAPPTTPRPPHRRKCR</sequence>
<dbReference type="EMBL" id="CADCTL010000082">
    <property type="protein sequence ID" value="CAA9230974.1"/>
    <property type="molecule type" value="Genomic_DNA"/>
</dbReference>
<feature type="non-terminal residue" evidence="2">
    <location>
        <position position="37"/>
    </location>
</feature>
<protein>
    <submittedName>
        <fullName evidence="2">Uncharacterized protein</fullName>
    </submittedName>
</protein>